<sequence>MDCYWYRYIYPKNLLLFDNQKLVAPEISRGGNFALDQNGDFYSTTKAYGYIKKDDVFESYEFWLGLLNSQLFWFFIQNTGYVLRGGYYTFKTNYIQPFPVPENISQSSQEKITCLVNEITRIKSETSKYKTVMQEREIDFLVYSLYG</sequence>
<feature type="non-terminal residue" evidence="2">
    <location>
        <position position="147"/>
    </location>
</feature>
<accession>A0A5J4PMM5</accession>
<evidence type="ECO:0000313" key="2">
    <source>
        <dbReference type="EMBL" id="KAA6309663.1"/>
    </source>
</evidence>
<comment type="caution">
    <text evidence="2">The sequence shown here is derived from an EMBL/GenBank/DDBJ whole genome shotgun (WGS) entry which is preliminary data.</text>
</comment>
<name>A0A5J4PMM5_9ZZZZ</name>
<dbReference type="Pfam" id="PF12950">
    <property type="entry name" value="TaqI_C"/>
    <property type="match status" value="1"/>
</dbReference>
<gene>
    <name evidence="2" type="ORF">EZS27_038890</name>
</gene>
<protein>
    <recommendedName>
        <fullName evidence="1">TaqI-like C-terminal specificity domain-containing protein</fullName>
    </recommendedName>
</protein>
<proteinExistence type="predicted"/>
<feature type="domain" description="TaqI-like C-terminal specificity" evidence="1">
    <location>
        <begin position="16"/>
        <end position="100"/>
    </location>
</feature>
<reference evidence="2" key="1">
    <citation type="submission" date="2019-03" db="EMBL/GenBank/DDBJ databases">
        <title>Single cell metagenomics reveals metabolic interactions within the superorganism composed of flagellate Streblomastix strix and complex community of Bacteroidetes bacteria on its surface.</title>
        <authorList>
            <person name="Treitli S.C."/>
            <person name="Kolisko M."/>
            <person name="Husnik F."/>
            <person name="Keeling P."/>
            <person name="Hampl V."/>
        </authorList>
    </citation>
    <scope>NUCLEOTIDE SEQUENCE</scope>
    <source>
        <strain evidence="2">STM</strain>
    </source>
</reference>
<dbReference type="EMBL" id="SNRY01007832">
    <property type="protein sequence ID" value="KAA6309663.1"/>
    <property type="molecule type" value="Genomic_DNA"/>
</dbReference>
<organism evidence="2">
    <name type="scientific">termite gut metagenome</name>
    <dbReference type="NCBI Taxonomy" id="433724"/>
    <lineage>
        <taxon>unclassified sequences</taxon>
        <taxon>metagenomes</taxon>
        <taxon>organismal metagenomes</taxon>
    </lineage>
</organism>
<dbReference type="InterPro" id="IPR025931">
    <property type="entry name" value="TaqI_C"/>
</dbReference>
<evidence type="ECO:0000259" key="1">
    <source>
        <dbReference type="Pfam" id="PF12950"/>
    </source>
</evidence>
<dbReference type="AlphaFoldDB" id="A0A5J4PMM5"/>